<dbReference type="Gene3D" id="3.40.50.150">
    <property type="entry name" value="Vaccinia Virus protein VP39"/>
    <property type="match status" value="1"/>
</dbReference>
<evidence type="ECO:0000256" key="1">
    <source>
        <dbReference type="ARBA" id="ARBA00022679"/>
    </source>
</evidence>
<dbReference type="Proteomes" id="UP001365542">
    <property type="component" value="Unassembled WGS sequence"/>
</dbReference>
<dbReference type="AlphaFoldDB" id="A0AAV9X2F6"/>
<dbReference type="PANTHER" id="PTHR43861:SF3">
    <property type="entry name" value="PUTATIVE (AFU_ORTHOLOGUE AFUA_2G14390)-RELATED"/>
    <property type="match status" value="1"/>
</dbReference>
<evidence type="ECO:0008006" key="4">
    <source>
        <dbReference type="Google" id="ProtNLM"/>
    </source>
</evidence>
<accession>A0AAV9X2F6</accession>
<gene>
    <name evidence="2" type="ORF">TWF694_002574</name>
</gene>
<dbReference type="EMBL" id="JAVHJO010000011">
    <property type="protein sequence ID" value="KAK6533639.1"/>
    <property type="molecule type" value="Genomic_DNA"/>
</dbReference>
<keyword evidence="1" id="KW-0808">Transferase</keyword>
<dbReference type="InterPro" id="IPR029063">
    <property type="entry name" value="SAM-dependent_MTases_sf"/>
</dbReference>
<keyword evidence="3" id="KW-1185">Reference proteome</keyword>
<proteinExistence type="predicted"/>
<evidence type="ECO:0000313" key="3">
    <source>
        <dbReference type="Proteomes" id="UP001365542"/>
    </source>
</evidence>
<evidence type="ECO:0000313" key="2">
    <source>
        <dbReference type="EMBL" id="KAK6533639.1"/>
    </source>
</evidence>
<protein>
    <recommendedName>
        <fullName evidence="4">S-adenosyl-L-methionine-dependent methyltransferase</fullName>
    </recommendedName>
</protein>
<dbReference type="SUPFAM" id="SSF53335">
    <property type="entry name" value="S-adenosyl-L-methionine-dependent methyltransferases"/>
    <property type="match status" value="1"/>
</dbReference>
<dbReference type="CDD" id="cd02440">
    <property type="entry name" value="AdoMet_MTases"/>
    <property type="match status" value="1"/>
</dbReference>
<name>A0AAV9X2F6_9PEZI</name>
<reference evidence="2 3" key="1">
    <citation type="submission" date="2019-10" db="EMBL/GenBank/DDBJ databases">
        <authorList>
            <person name="Palmer J.M."/>
        </authorList>
    </citation>
    <scope>NUCLEOTIDE SEQUENCE [LARGE SCALE GENOMIC DNA]</scope>
    <source>
        <strain evidence="2 3">TWF694</strain>
    </source>
</reference>
<comment type="caution">
    <text evidence="2">The sequence shown here is derived from an EMBL/GenBank/DDBJ whole genome shotgun (WGS) entry which is preliminary data.</text>
</comment>
<organism evidence="2 3">
    <name type="scientific">Orbilia ellipsospora</name>
    <dbReference type="NCBI Taxonomy" id="2528407"/>
    <lineage>
        <taxon>Eukaryota</taxon>
        <taxon>Fungi</taxon>
        <taxon>Dikarya</taxon>
        <taxon>Ascomycota</taxon>
        <taxon>Pezizomycotina</taxon>
        <taxon>Orbiliomycetes</taxon>
        <taxon>Orbiliales</taxon>
        <taxon>Orbiliaceae</taxon>
        <taxon>Orbilia</taxon>
    </lineage>
</organism>
<dbReference type="GO" id="GO:0016740">
    <property type="term" value="F:transferase activity"/>
    <property type="evidence" value="ECO:0007669"/>
    <property type="project" value="UniProtKB-KW"/>
</dbReference>
<dbReference type="PANTHER" id="PTHR43861">
    <property type="entry name" value="TRANS-ACONITATE 2-METHYLTRANSFERASE-RELATED"/>
    <property type="match status" value="1"/>
</dbReference>
<sequence length="251" mass="27370">MTEASNARFNSEAEQWDLNPDVQSATKSALSSLLERIPSLSLDNPNKPRVLDLGSGTGLLSIALAPYASQILSIDPSTGMISALTSKLSQPTAPKNITPLCALLTSPDDSAIPDSDSGSGKQRFDIIVSNLVLHHIPDLESFINITYGLLAPGGTIALTDFENTGPEARKFHPEDKMEGVERHGILRAEMEAMLEKTGFKESKVEVGWVMKKQVERFPGEWKGGKPKEVALEKEEDKCTMDFNFLVIMGKK</sequence>
<dbReference type="Pfam" id="PF13489">
    <property type="entry name" value="Methyltransf_23"/>
    <property type="match status" value="1"/>
</dbReference>